<evidence type="ECO:0000313" key="4">
    <source>
        <dbReference type="Proteomes" id="UP000076630"/>
    </source>
</evidence>
<feature type="transmembrane region" description="Helical" evidence="1">
    <location>
        <begin position="20"/>
        <end position="44"/>
    </location>
</feature>
<dbReference type="InterPro" id="IPR005625">
    <property type="entry name" value="PepSY-ass_TM"/>
</dbReference>
<name>A0A164AE85_9FLAO</name>
<keyword evidence="1" id="KW-0812">Transmembrane</keyword>
<keyword evidence="4" id="KW-1185">Reference proteome</keyword>
<reference evidence="3 5" key="2">
    <citation type="submission" date="2016-10" db="EMBL/GenBank/DDBJ databases">
        <authorList>
            <person name="de Groot N.N."/>
        </authorList>
    </citation>
    <scope>NUCLEOTIDE SEQUENCE [LARGE SCALE GENOMIC DNA]</scope>
    <source>
        <strain evidence="3 5">DSM 23048</strain>
    </source>
</reference>
<dbReference type="Proteomes" id="UP000183077">
    <property type="component" value="Unassembled WGS sequence"/>
</dbReference>
<sequence length="402" mass="46532">MQADKPKKTKGVFKKYMLKIHLWLGLLSGIIVLIVSLSGAFFVFNEDISAYLRKDMMFHGETDIANKKPIPLRELKDLVNAQITNEEVTAEEVTIPLDPNRSYQFGLFKADVEGWNYFDTYLIFKTVYVNQYTGKVIAVDDILESPFFFSMILHRSLLLKSSVGGTVVGVSTIIFVVMLVTGIILWWPKNKNMRKQRFWFRWKKVKGWRRKNYDVHNILGFYSSILALIVAVTGIMYSFRITMSWIYFLINGFSMHAPDYSHFKTIAPESMETPTTVDRIADKVREHYPNAFSFGIDLEDHENADHHHDNMTIRIKDHEFKYNDSHIMIFDEHSGELLFNRPHNERLLADRATGATYDLHVGAFFGMPGKIIAFILSLICASLPITGFIIYWGRRNKKKTTN</sequence>
<dbReference type="Pfam" id="PF03929">
    <property type="entry name" value="PepSY_TM"/>
    <property type="match status" value="1"/>
</dbReference>
<dbReference type="OrthoDB" id="111691at2"/>
<reference evidence="2 4" key="1">
    <citation type="submission" date="2016-01" db="EMBL/GenBank/DDBJ databases">
        <title>Whole genome sequencing of Myroides marinus L41.</title>
        <authorList>
            <person name="Hong K.W."/>
        </authorList>
    </citation>
    <scope>NUCLEOTIDE SEQUENCE [LARGE SCALE GENOMIC DNA]</scope>
    <source>
        <strain evidence="2 4">L41</strain>
    </source>
</reference>
<feature type="transmembrane region" description="Helical" evidence="1">
    <location>
        <begin position="219"/>
        <end position="239"/>
    </location>
</feature>
<evidence type="ECO:0000313" key="3">
    <source>
        <dbReference type="EMBL" id="SEI98523.1"/>
    </source>
</evidence>
<protein>
    <submittedName>
        <fullName evidence="2">Peptidase</fullName>
    </submittedName>
    <submittedName>
        <fullName evidence="3">Uncharacterized iron-regulated membrane protein</fullName>
    </submittedName>
</protein>
<dbReference type="Proteomes" id="UP000076630">
    <property type="component" value="Unassembled WGS sequence"/>
</dbReference>
<dbReference type="EMBL" id="LQNU01000037">
    <property type="protein sequence ID" value="KZE83639.1"/>
    <property type="molecule type" value="Genomic_DNA"/>
</dbReference>
<evidence type="ECO:0000313" key="5">
    <source>
        <dbReference type="Proteomes" id="UP000183077"/>
    </source>
</evidence>
<organism evidence="2 4">
    <name type="scientific">Myroides marinus</name>
    <dbReference type="NCBI Taxonomy" id="703342"/>
    <lineage>
        <taxon>Bacteria</taxon>
        <taxon>Pseudomonadati</taxon>
        <taxon>Bacteroidota</taxon>
        <taxon>Flavobacteriia</taxon>
        <taxon>Flavobacteriales</taxon>
        <taxon>Flavobacteriaceae</taxon>
        <taxon>Myroides</taxon>
    </lineage>
</organism>
<dbReference type="AlphaFoldDB" id="A0A164AE85"/>
<accession>A0A164AE85</accession>
<keyword evidence="1" id="KW-1133">Transmembrane helix</keyword>
<proteinExistence type="predicted"/>
<dbReference type="PANTHER" id="PTHR34219:SF3">
    <property type="entry name" value="BLL7967 PROTEIN"/>
    <property type="match status" value="1"/>
</dbReference>
<evidence type="ECO:0000256" key="1">
    <source>
        <dbReference type="SAM" id="Phobius"/>
    </source>
</evidence>
<gene>
    <name evidence="2" type="ORF">AV926_04460</name>
    <name evidence="3" type="ORF">SAMN04488018_108123</name>
</gene>
<feature type="transmembrane region" description="Helical" evidence="1">
    <location>
        <begin position="371"/>
        <end position="392"/>
    </location>
</feature>
<evidence type="ECO:0000313" key="2">
    <source>
        <dbReference type="EMBL" id="KZE83639.1"/>
    </source>
</evidence>
<dbReference type="PANTHER" id="PTHR34219">
    <property type="entry name" value="IRON-REGULATED INNER MEMBRANE PROTEIN-RELATED"/>
    <property type="match status" value="1"/>
</dbReference>
<keyword evidence="1" id="KW-0472">Membrane</keyword>
<feature type="transmembrane region" description="Helical" evidence="1">
    <location>
        <begin position="163"/>
        <end position="187"/>
    </location>
</feature>
<dbReference type="EMBL" id="FNYS01000008">
    <property type="protein sequence ID" value="SEI98523.1"/>
    <property type="molecule type" value="Genomic_DNA"/>
</dbReference>